<reference evidence="1" key="1">
    <citation type="submission" date="2021-01" db="EMBL/GenBank/DDBJ databases">
        <title>Whole genome shotgun sequence of Rugosimonospora africana NBRC 104875.</title>
        <authorList>
            <person name="Komaki H."/>
            <person name="Tamura T."/>
        </authorList>
    </citation>
    <scope>NUCLEOTIDE SEQUENCE</scope>
    <source>
        <strain evidence="1">NBRC 104875</strain>
    </source>
</reference>
<accession>A0A8J3VU87</accession>
<comment type="caution">
    <text evidence="1">The sequence shown here is derived from an EMBL/GenBank/DDBJ whole genome shotgun (WGS) entry which is preliminary data.</text>
</comment>
<keyword evidence="2" id="KW-1185">Reference proteome</keyword>
<evidence type="ECO:0000313" key="1">
    <source>
        <dbReference type="EMBL" id="GIH19000.1"/>
    </source>
</evidence>
<dbReference type="EMBL" id="BONZ01000075">
    <property type="protein sequence ID" value="GIH19000.1"/>
    <property type="molecule type" value="Genomic_DNA"/>
</dbReference>
<dbReference type="AlphaFoldDB" id="A0A8J3VU87"/>
<protein>
    <submittedName>
        <fullName evidence="1">Uncharacterized protein</fullName>
    </submittedName>
</protein>
<sequence length="161" mass="18334">MRRSLGNRATFAVEVADTEPHALRTVDVWAAGKRLTIADNSAFVPSFSRAMRSSAAQARRHDVKPCPLPGRSPEEIFRLLHADHTEFREQFWFMQWGETIDNVATYAYLDNNDLVIVFAFWREDHPFPEDLGKVFVARIPPDEFAVIAEQAADLLEAECVE</sequence>
<name>A0A8J3VU87_9ACTN</name>
<gene>
    <name evidence="1" type="ORF">Raf01_71720</name>
</gene>
<dbReference type="Proteomes" id="UP000642748">
    <property type="component" value="Unassembled WGS sequence"/>
</dbReference>
<proteinExistence type="predicted"/>
<organism evidence="1 2">
    <name type="scientific">Rugosimonospora africana</name>
    <dbReference type="NCBI Taxonomy" id="556532"/>
    <lineage>
        <taxon>Bacteria</taxon>
        <taxon>Bacillati</taxon>
        <taxon>Actinomycetota</taxon>
        <taxon>Actinomycetes</taxon>
        <taxon>Micromonosporales</taxon>
        <taxon>Micromonosporaceae</taxon>
        <taxon>Rugosimonospora</taxon>
    </lineage>
</organism>
<dbReference type="RefSeq" id="WP_203922479.1">
    <property type="nucleotide sequence ID" value="NZ_BONZ01000075.1"/>
</dbReference>
<evidence type="ECO:0000313" key="2">
    <source>
        <dbReference type="Proteomes" id="UP000642748"/>
    </source>
</evidence>